<dbReference type="EMBL" id="LAJE02000179">
    <property type="protein sequence ID" value="OEO30901.1"/>
    <property type="molecule type" value="Genomic_DNA"/>
</dbReference>
<dbReference type="NCBIfam" id="TIGR01537">
    <property type="entry name" value="portal_HK97"/>
    <property type="match status" value="1"/>
</dbReference>
<dbReference type="RefSeq" id="WP_069909907.1">
    <property type="nucleotide sequence ID" value="NZ_LAJE02000179.1"/>
</dbReference>
<organism evidence="1 2">
    <name type="scientific">Devosia insulae DS-56</name>
    <dbReference type="NCBI Taxonomy" id="1116389"/>
    <lineage>
        <taxon>Bacteria</taxon>
        <taxon>Pseudomonadati</taxon>
        <taxon>Pseudomonadota</taxon>
        <taxon>Alphaproteobacteria</taxon>
        <taxon>Hyphomicrobiales</taxon>
        <taxon>Devosiaceae</taxon>
        <taxon>Devosia</taxon>
    </lineage>
</organism>
<dbReference type="Pfam" id="PF04860">
    <property type="entry name" value="Phage_portal"/>
    <property type="match status" value="1"/>
</dbReference>
<evidence type="ECO:0000313" key="1">
    <source>
        <dbReference type="EMBL" id="OEO30901.1"/>
    </source>
</evidence>
<dbReference type="Proteomes" id="UP000095463">
    <property type="component" value="Unassembled WGS sequence"/>
</dbReference>
<dbReference type="InterPro" id="IPR006944">
    <property type="entry name" value="Phage/GTA_portal"/>
</dbReference>
<protein>
    <submittedName>
        <fullName evidence="1">Phage portal protein</fullName>
    </submittedName>
</protein>
<sequence length="445" mass="48807">MITLKQFAAKLFSPIWGGGRGRTGNVFVMKEPFAGAWQRNLEATREDMLSFHAIYACISLISSSISKMNVRLVRKDADGIWSEYESSAYSPCLRRPNSIQNRIQFYSSWVTSVLTSGSAYILKKRDARRVVTELFVLDPNRVVTLVSPSGQVVYELQADSTAGLEEPVRVPASEVIVHRINCFYSPLVGLSPIYAAALPVLQGIEIQKSSAAFFQNNARPGGVLTAPGAVSDETVEQLKTVWEANYTGLNAGKVAVLADGLTYKSFDVQSAANNQVVEQLEWSARVVASVFHVPYYMISGEMPSSENVEALQTQFYTQCLQSLIEQIELCLSEGLGVSGSLAVEFDLDGLLRLDQLAQMEWLDKASGKLTVNEMRKILNRKPLTGGDSVFLQQQNYSLEALAKRDASPNPFGNGGATNDNGTLKAGEVNNHFNTLNKLRNLENAA</sequence>
<keyword evidence="2" id="KW-1185">Reference proteome</keyword>
<dbReference type="AlphaFoldDB" id="A0A1E5XQL4"/>
<evidence type="ECO:0000313" key="2">
    <source>
        <dbReference type="Proteomes" id="UP000095463"/>
    </source>
</evidence>
<proteinExistence type="predicted"/>
<accession>A0A1E5XQL4</accession>
<gene>
    <name evidence="1" type="ORF">VW23_001250</name>
</gene>
<dbReference type="OrthoDB" id="7592047at2"/>
<dbReference type="InterPro" id="IPR006427">
    <property type="entry name" value="Portal_HK97"/>
</dbReference>
<comment type="caution">
    <text evidence="1">The sequence shown here is derived from an EMBL/GenBank/DDBJ whole genome shotgun (WGS) entry which is preliminary data.</text>
</comment>
<name>A0A1E5XQL4_9HYPH</name>
<reference evidence="1 2" key="1">
    <citation type="journal article" date="2015" name="Genome Announc.">
        <title>Genome Assemblies of Three Soil-Associated Devosia species: D. insulae, D. limi, and D. soli.</title>
        <authorList>
            <person name="Hassan Y.I."/>
            <person name="Lepp D."/>
            <person name="Zhou T."/>
        </authorList>
    </citation>
    <scope>NUCLEOTIDE SEQUENCE [LARGE SCALE GENOMIC DNA]</scope>
    <source>
        <strain evidence="1 2">DS-56</strain>
    </source>
</reference>